<dbReference type="EMBL" id="CP015922">
    <property type="protein sequence ID" value="ANI99017.1"/>
    <property type="molecule type" value="Genomic_DNA"/>
</dbReference>
<dbReference type="AlphaFoldDB" id="A0A191UDI9"/>
<dbReference type="STRING" id="1743168.A8O14_02245"/>
<feature type="signal peptide" evidence="1">
    <location>
        <begin position="1"/>
        <end position="22"/>
    </location>
</feature>
<keyword evidence="1" id="KW-0732">Signal</keyword>
<reference evidence="3" key="1">
    <citation type="submission" date="2016-05" db="EMBL/GenBank/DDBJ databases">
        <title>Polynucleobacter sp. QLW-P1FAT50C-4 genome.</title>
        <authorList>
            <person name="Hahn M.W."/>
        </authorList>
    </citation>
    <scope>NUCLEOTIDE SEQUENCE [LARGE SCALE GENOMIC DNA]</scope>
    <source>
        <strain evidence="3">QLW-P1FAT50C-4</strain>
    </source>
</reference>
<evidence type="ECO:0000313" key="3">
    <source>
        <dbReference type="Proteomes" id="UP000078463"/>
    </source>
</evidence>
<dbReference type="Proteomes" id="UP000078463">
    <property type="component" value="Chromosome"/>
</dbReference>
<gene>
    <name evidence="2" type="ORF">A8O14_02245</name>
</gene>
<evidence type="ECO:0008006" key="4">
    <source>
        <dbReference type="Google" id="ProtNLM"/>
    </source>
</evidence>
<dbReference type="OrthoDB" id="6555107at2"/>
<feature type="chain" id="PRO_5008247929" description="Outer membrane protein beta-barrel domain-containing protein" evidence="1">
    <location>
        <begin position="23"/>
        <end position="275"/>
    </location>
</feature>
<sequence length="275" mass="29347">MISLKKLLTITSFALLSTTAFAEGAINPIPVIGNDWRFSGTISGWAPASWTTASASRLSKTADSSISDNLNSASVFAFLTAEAHKGDWGLMADLVYSQMGGSGSTTKYIPNKDDLPNSLYAGQNTKIKETVLTFAGTYTAYRSGNIYLDALAGIRYISLTTSLDANAKLTVDGSTYPISPSLNKSFTNQTTDAIIGFKGRARIADSSWFIPYYADIGKGPGSNTTTWQTLVGVGNAYSWGDVTLSYRAMYFGLDSRVAAIKSLTAGPQISATFNF</sequence>
<evidence type="ECO:0000256" key="1">
    <source>
        <dbReference type="SAM" id="SignalP"/>
    </source>
</evidence>
<protein>
    <recommendedName>
        <fullName evidence="4">Outer membrane protein beta-barrel domain-containing protein</fullName>
    </recommendedName>
</protein>
<keyword evidence="3" id="KW-1185">Reference proteome</keyword>
<evidence type="ECO:0000313" key="2">
    <source>
        <dbReference type="EMBL" id="ANI99017.1"/>
    </source>
</evidence>
<name>A0A191UDI9_9BURK</name>
<dbReference type="RefSeq" id="WP_068948022.1">
    <property type="nucleotide sequence ID" value="NZ_CP015922.1"/>
</dbReference>
<accession>A0A191UDI9</accession>
<organism evidence="2 3">
    <name type="scientific">Polynucleobacter wuianus</name>
    <dbReference type="NCBI Taxonomy" id="1743168"/>
    <lineage>
        <taxon>Bacteria</taxon>
        <taxon>Pseudomonadati</taxon>
        <taxon>Pseudomonadota</taxon>
        <taxon>Betaproteobacteria</taxon>
        <taxon>Burkholderiales</taxon>
        <taxon>Burkholderiaceae</taxon>
        <taxon>Polynucleobacter</taxon>
    </lineage>
</organism>
<proteinExistence type="predicted"/>
<dbReference type="KEGG" id="pwu:A8O14_02245"/>